<keyword evidence="1" id="KW-0808">Transferase</keyword>
<dbReference type="CDD" id="cd02523">
    <property type="entry name" value="PC_cytidylyltransferase"/>
    <property type="match status" value="1"/>
</dbReference>
<keyword evidence="2" id="KW-0548">Nucleotidyltransferase</keyword>
<dbReference type="InterPro" id="IPR050065">
    <property type="entry name" value="GlmU-like"/>
</dbReference>
<evidence type="ECO:0000259" key="3">
    <source>
        <dbReference type="Pfam" id="PF12804"/>
    </source>
</evidence>
<dbReference type="InterPro" id="IPR029044">
    <property type="entry name" value="Nucleotide-diphossugar_trans"/>
</dbReference>
<proteinExistence type="predicted"/>
<evidence type="ECO:0000256" key="1">
    <source>
        <dbReference type="ARBA" id="ARBA00022679"/>
    </source>
</evidence>
<feature type="domain" description="MobA-like NTP transferase" evidence="3">
    <location>
        <begin position="3"/>
        <end position="128"/>
    </location>
</feature>
<accession>A0A382SYY3</accession>
<organism evidence="4">
    <name type="scientific">marine metagenome</name>
    <dbReference type="NCBI Taxonomy" id="408172"/>
    <lineage>
        <taxon>unclassified sequences</taxon>
        <taxon>metagenomes</taxon>
        <taxon>ecological metagenomes</taxon>
    </lineage>
</organism>
<dbReference type="InterPro" id="IPR025877">
    <property type="entry name" value="MobA-like_NTP_Trfase"/>
</dbReference>
<sequence>MKALILAAGQGIRMGSETEDKPKCMITYKGKPLINYTIETMRACGIEDIIIIDGYKSKVLQSYLSNDKVRFITNEEFYKTNMVYTLFCAESEMNDDLIISYGDIIYTKEVLQSLIQNNNDFAVTVDKNWRELWKLRMDDPLKDAETMKIDNSCNILELGKKPKSYEEINGQYIGLLKISNSFLKVIRNFYHNLDKSKYYDGKDYNNMYMTSFIQILINIGWKVQAVEIYNGWLELDTTNDLLLYEKLESE</sequence>
<dbReference type="PANTHER" id="PTHR43584:SF8">
    <property type="entry name" value="N-ACETYLMURAMATE ALPHA-1-PHOSPHATE URIDYLYLTRANSFERASE"/>
    <property type="match status" value="1"/>
</dbReference>
<feature type="non-terminal residue" evidence="4">
    <location>
        <position position="250"/>
    </location>
</feature>
<evidence type="ECO:0000256" key="2">
    <source>
        <dbReference type="ARBA" id="ARBA00022695"/>
    </source>
</evidence>
<dbReference type="AlphaFoldDB" id="A0A382SYY3"/>
<reference evidence="4" key="1">
    <citation type="submission" date="2018-05" db="EMBL/GenBank/DDBJ databases">
        <authorList>
            <person name="Lanie J.A."/>
            <person name="Ng W.-L."/>
            <person name="Kazmierczak K.M."/>
            <person name="Andrzejewski T.M."/>
            <person name="Davidsen T.M."/>
            <person name="Wayne K.J."/>
            <person name="Tettelin H."/>
            <person name="Glass J.I."/>
            <person name="Rusch D."/>
            <person name="Podicherti R."/>
            <person name="Tsui H.-C.T."/>
            <person name="Winkler M.E."/>
        </authorList>
    </citation>
    <scope>NUCLEOTIDE SEQUENCE</scope>
</reference>
<gene>
    <name evidence="4" type="ORF">METZ01_LOCUS367983</name>
</gene>
<dbReference type="SUPFAM" id="SSF53448">
    <property type="entry name" value="Nucleotide-diphospho-sugar transferases"/>
    <property type="match status" value="1"/>
</dbReference>
<dbReference type="PANTHER" id="PTHR43584">
    <property type="entry name" value="NUCLEOTIDYL TRANSFERASE"/>
    <property type="match status" value="1"/>
</dbReference>
<dbReference type="Pfam" id="PF12804">
    <property type="entry name" value="NTP_transf_3"/>
    <property type="match status" value="1"/>
</dbReference>
<dbReference type="GO" id="GO:0016779">
    <property type="term" value="F:nucleotidyltransferase activity"/>
    <property type="evidence" value="ECO:0007669"/>
    <property type="project" value="UniProtKB-KW"/>
</dbReference>
<dbReference type="EMBL" id="UINC01132673">
    <property type="protein sequence ID" value="SVD15129.1"/>
    <property type="molecule type" value="Genomic_DNA"/>
</dbReference>
<dbReference type="Gene3D" id="3.90.550.10">
    <property type="entry name" value="Spore Coat Polysaccharide Biosynthesis Protein SpsA, Chain A"/>
    <property type="match status" value="1"/>
</dbReference>
<protein>
    <recommendedName>
        <fullName evidence="3">MobA-like NTP transferase domain-containing protein</fullName>
    </recommendedName>
</protein>
<evidence type="ECO:0000313" key="4">
    <source>
        <dbReference type="EMBL" id="SVD15129.1"/>
    </source>
</evidence>
<name>A0A382SYY3_9ZZZZ</name>